<organism evidence="1">
    <name type="scientific">Tanacetum cinerariifolium</name>
    <name type="common">Dalmatian daisy</name>
    <name type="synonym">Chrysanthemum cinerariifolium</name>
    <dbReference type="NCBI Taxonomy" id="118510"/>
    <lineage>
        <taxon>Eukaryota</taxon>
        <taxon>Viridiplantae</taxon>
        <taxon>Streptophyta</taxon>
        <taxon>Embryophyta</taxon>
        <taxon>Tracheophyta</taxon>
        <taxon>Spermatophyta</taxon>
        <taxon>Magnoliopsida</taxon>
        <taxon>eudicotyledons</taxon>
        <taxon>Gunneridae</taxon>
        <taxon>Pentapetalae</taxon>
        <taxon>asterids</taxon>
        <taxon>campanulids</taxon>
        <taxon>Asterales</taxon>
        <taxon>Asteraceae</taxon>
        <taxon>Asteroideae</taxon>
        <taxon>Anthemideae</taxon>
        <taxon>Anthemidinae</taxon>
        <taxon>Tanacetum</taxon>
    </lineage>
</organism>
<comment type="caution">
    <text evidence="1">The sequence shown here is derived from an EMBL/GenBank/DDBJ whole genome shotgun (WGS) entry which is preliminary data.</text>
</comment>
<dbReference type="Gene3D" id="1.10.510.10">
    <property type="entry name" value="Transferase(Phosphotransferase) domain 1"/>
    <property type="match status" value="1"/>
</dbReference>
<gene>
    <name evidence="1" type="ORF">Tci_524859</name>
</gene>
<name>A0A699IGN6_TANCI</name>
<sequence>MEDEDEEQADGSHYFIQQYLLSLDIIKKLQIMLHLCLRVSPLDKNFKGNINRVIKANEDLPQEHHRCFLHQLFRGLKYSHTVDIS</sequence>
<proteinExistence type="predicted"/>
<dbReference type="AlphaFoldDB" id="A0A699IGN6"/>
<evidence type="ECO:0000313" key="1">
    <source>
        <dbReference type="EMBL" id="GEZ52886.1"/>
    </source>
</evidence>
<accession>A0A699IGN6</accession>
<protein>
    <submittedName>
        <fullName evidence="1">Uncharacterized protein</fullName>
    </submittedName>
</protein>
<reference evidence="1" key="1">
    <citation type="journal article" date="2019" name="Sci. Rep.">
        <title>Draft genome of Tanacetum cinerariifolium, the natural source of mosquito coil.</title>
        <authorList>
            <person name="Yamashiro T."/>
            <person name="Shiraishi A."/>
            <person name="Satake H."/>
            <person name="Nakayama K."/>
        </authorList>
    </citation>
    <scope>NUCLEOTIDE SEQUENCE</scope>
</reference>
<dbReference type="EMBL" id="BKCJ010290023">
    <property type="protein sequence ID" value="GEZ52886.1"/>
    <property type="molecule type" value="Genomic_DNA"/>
</dbReference>